<accession>A0AAW6U0P4</accession>
<proteinExistence type="predicted"/>
<organism evidence="3 4">
    <name type="scientific">Anaerobaca lacustris</name>
    <dbReference type="NCBI Taxonomy" id="3044600"/>
    <lineage>
        <taxon>Bacteria</taxon>
        <taxon>Pseudomonadati</taxon>
        <taxon>Planctomycetota</taxon>
        <taxon>Phycisphaerae</taxon>
        <taxon>Sedimentisphaerales</taxon>
        <taxon>Anaerobacaceae</taxon>
        <taxon>Anaerobaca</taxon>
    </lineage>
</organism>
<evidence type="ECO:0000313" key="3">
    <source>
        <dbReference type="EMBL" id="MDI6449509.1"/>
    </source>
</evidence>
<dbReference type="InterPro" id="IPR011989">
    <property type="entry name" value="ARM-like"/>
</dbReference>
<evidence type="ECO:0000313" key="4">
    <source>
        <dbReference type="Proteomes" id="UP001431776"/>
    </source>
</evidence>
<feature type="chain" id="PRO_5043319499" evidence="2">
    <location>
        <begin position="24"/>
        <end position="653"/>
    </location>
</feature>
<protein>
    <submittedName>
        <fullName evidence="3">HEAT repeat domain-containing protein</fullName>
    </submittedName>
</protein>
<feature type="signal peptide" evidence="2">
    <location>
        <begin position="1"/>
        <end position="23"/>
    </location>
</feature>
<dbReference type="InterPro" id="IPR004155">
    <property type="entry name" value="PBS_lyase_HEAT"/>
</dbReference>
<feature type="region of interest" description="Disordered" evidence="1">
    <location>
        <begin position="633"/>
        <end position="653"/>
    </location>
</feature>
<dbReference type="SUPFAM" id="SSF48371">
    <property type="entry name" value="ARM repeat"/>
    <property type="match status" value="1"/>
</dbReference>
<comment type="caution">
    <text evidence="3">The sequence shown here is derived from an EMBL/GenBank/DDBJ whole genome shotgun (WGS) entry which is preliminary data.</text>
</comment>
<dbReference type="AlphaFoldDB" id="A0AAW6U0P4"/>
<name>A0AAW6U0P4_9BACT</name>
<sequence length="653" mass="68540">MNVSKRHVTWFVLLAAVATSAVAIGQDQAAAEAKQRELIAVLQSNAPKAEKAITCKHLVIYGDEQAVPSLMPLLADAELASWARTALEAIPGPAADEALREAMGTLQGRLLVGTINSIGVRRDARAVDGLVQKLQNADADVASAAAVALGHIGGDRAAAALTQALTGAPAGVRSAVAEGCILCAEGYMAQGKAADAVKLYDAVRRADVPNQRHLEAIRGAVLARGSDGVTLLAEQLRSDDKGRVGIALRTARELPGRNVTEALVTEMDRLSPHKQSLLLLALSDRHDDAVRPAVLKAAQSGPKELRITAIGILIRLGDVSCVPALLQAATEGDAELGRAAQETLVRLAGKDVDADLAGRLPQARGKLRQVLIELASQREIQQSLPTIVSSMEDDDPAVRAAAVQAVGVLGRDSRHVAELTRLVQKTAASSERAAIEKALLAVTGRVGAPAVTYLMPLTKSSDRSLQITGLRALAVVGGPEALGAVNAAIAGDEGDVQDEAVRILSTWPNRWPDDADAGEALLRLTRSGGKMSHQVLALRGYLQHIRGSKSLSNDQKLARVKDVRPQIQRPEEERLAIAVLGEAPTAGALELLTTLSQDAAVAEEAYSAIVSVAAADVPGLSGPQRRQALQTVLDKSANNGTKRRAQEAIKKLQ</sequence>
<dbReference type="Pfam" id="PF13646">
    <property type="entry name" value="HEAT_2"/>
    <property type="match status" value="2"/>
</dbReference>
<evidence type="ECO:0000256" key="2">
    <source>
        <dbReference type="SAM" id="SignalP"/>
    </source>
</evidence>
<dbReference type="Proteomes" id="UP001431776">
    <property type="component" value="Unassembled WGS sequence"/>
</dbReference>
<keyword evidence="4" id="KW-1185">Reference proteome</keyword>
<keyword evidence="2" id="KW-0732">Signal</keyword>
<reference evidence="3" key="1">
    <citation type="submission" date="2023-05" db="EMBL/GenBank/DDBJ databases">
        <title>Anaerotaeda fermentans gen. nov., sp. nov., a novel anaerobic planctomycete of the new family within the order Sedimentisphaerales isolated from Taman Peninsula, Russia.</title>
        <authorList>
            <person name="Khomyakova M.A."/>
            <person name="Merkel A.Y."/>
            <person name="Slobodkin A.I."/>
        </authorList>
    </citation>
    <scope>NUCLEOTIDE SEQUENCE</scope>
    <source>
        <strain evidence="3">M17dextr</strain>
    </source>
</reference>
<gene>
    <name evidence="3" type="ORF">QJ522_10690</name>
</gene>
<feature type="compositionally biased region" description="Basic and acidic residues" evidence="1">
    <location>
        <begin position="644"/>
        <end position="653"/>
    </location>
</feature>
<dbReference type="SMART" id="SM00567">
    <property type="entry name" value="EZ_HEAT"/>
    <property type="match status" value="4"/>
</dbReference>
<dbReference type="EMBL" id="JASCXX010000011">
    <property type="protein sequence ID" value="MDI6449509.1"/>
    <property type="molecule type" value="Genomic_DNA"/>
</dbReference>
<dbReference type="RefSeq" id="WP_349244918.1">
    <property type="nucleotide sequence ID" value="NZ_JASCXX010000011.1"/>
</dbReference>
<dbReference type="Gene3D" id="1.25.10.10">
    <property type="entry name" value="Leucine-rich Repeat Variant"/>
    <property type="match status" value="3"/>
</dbReference>
<dbReference type="InterPro" id="IPR016024">
    <property type="entry name" value="ARM-type_fold"/>
</dbReference>
<evidence type="ECO:0000256" key="1">
    <source>
        <dbReference type="SAM" id="MobiDB-lite"/>
    </source>
</evidence>